<evidence type="ECO:0000256" key="3">
    <source>
        <dbReference type="ARBA" id="ARBA00022737"/>
    </source>
</evidence>
<dbReference type="EMBL" id="CH477813">
    <property type="protein sequence ID" value="EAT35982.1"/>
    <property type="molecule type" value="Genomic_DNA"/>
</dbReference>
<dbReference type="Gene3D" id="3.30.160.60">
    <property type="entry name" value="Classic Zinc Finger"/>
    <property type="match status" value="6"/>
</dbReference>
<dbReference type="PhylomeDB" id="Q16NQ1"/>
<feature type="domain" description="C2H2-type" evidence="12">
    <location>
        <begin position="383"/>
        <end position="410"/>
    </location>
</feature>
<dbReference type="SMART" id="SM00868">
    <property type="entry name" value="zf-AD"/>
    <property type="match status" value="1"/>
</dbReference>
<feature type="domain" description="C2H2-type" evidence="12">
    <location>
        <begin position="354"/>
        <end position="376"/>
    </location>
</feature>
<feature type="domain" description="C2H2-type" evidence="12">
    <location>
        <begin position="326"/>
        <end position="353"/>
    </location>
</feature>
<feature type="region of interest" description="Disordered" evidence="10">
    <location>
        <begin position="164"/>
        <end position="230"/>
    </location>
</feature>
<feature type="domain" description="C2H2-type" evidence="12">
    <location>
        <begin position="269"/>
        <end position="297"/>
    </location>
</feature>
<evidence type="ECO:0000259" key="13">
    <source>
        <dbReference type="PROSITE" id="PS51915"/>
    </source>
</evidence>
<dbReference type="SMART" id="SM00355">
    <property type="entry name" value="ZnF_C2H2"/>
    <property type="match status" value="10"/>
</dbReference>
<evidence type="ECO:0000313" key="15">
    <source>
        <dbReference type="Proteomes" id="UP000682892"/>
    </source>
</evidence>
<evidence type="ECO:0000256" key="6">
    <source>
        <dbReference type="ARBA" id="ARBA00023125"/>
    </source>
</evidence>
<dbReference type="GO" id="GO:0000981">
    <property type="term" value="F:DNA-binding transcription factor activity, RNA polymerase II-specific"/>
    <property type="evidence" value="ECO:0007669"/>
    <property type="project" value="TreeGrafter"/>
</dbReference>
<dbReference type="PROSITE" id="PS50157">
    <property type="entry name" value="ZINC_FINGER_C2H2_2"/>
    <property type="match status" value="9"/>
</dbReference>
<feature type="domain" description="C2H2-type" evidence="12">
    <location>
        <begin position="497"/>
        <end position="524"/>
    </location>
</feature>
<dbReference type="PROSITE" id="PS00028">
    <property type="entry name" value="ZINC_FINGER_C2H2_1"/>
    <property type="match status" value="8"/>
</dbReference>
<evidence type="ECO:0000259" key="12">
    <source>
        <dbReference type="PROSITE" id="PS50157"/>
    </source>
</evidence>
<evidence type="ECO:0000256" key="7">
    <source>
        <dbReference type="ARBA" id="ARBA00023242"/>
    </source>
</evidence>
<feature type="domain" description="C2H2-type" evidence="12">
    <location>
        <begin position="554"/>
        <end position="581"/>
    </location>
</feature>
<dbReference type="Gene3D" id="3.40.1800.20">
    <property type="match status" value="1"/>
</dbReference>
<evidence type="ECO:0000256" key="1">
    <source>
        <dbReference type="ARBA" id="ARBA00004123"/>
    </source>
</evidence>
<keyword evidence="3" id="KW-0677">Repeat</keyword>
<dbReference type="PaxDb" id="7159-AAEL011903-PA"/>
<protein>
    <submittedName>
        <fullName evidence="14">AAEL011903-PA</fullName>
    </submittedName>
</protein>
<feature type="compositionally biased region" description="Acidic residues" evidence="10">
    <location>
        <begin position="198"/>
        <end position="215"/>
    </location>
</feature>
<dbReference type="OMA" id="TCAICCI"/>
<evidence type="ECO:0000256" key="11">
    <source>
        <dbReference type="SAM" id="SignalP"/>
    </source>
</evidence>
<dbReference type="InterPro" id="IPR036236">
    <property type="entry name" value="Znf_C2H2_sf"/>
</dbReference>
<evidence type="ECO:0000256" key="9">
    <source>
        <dbReference type="PROSITE-ProRule" id="PRU01263"/>
    </source>
</evidence>
<reference evidence="14" key="3">
    <citation type="submission" date="2012-09" db="EMBL/GenBank/DDBJ databases">
        <authorList>
            <consortium name="VectorBase"/>
        </authorList>
    </citation>
    <scope>NUCLEOTIDE SEQUENCE</scope>
    <source>
        <strain evidence="14">Liverpool</strain>
    </source>
</reference>
<dbReference type="AlphaFoldDB" id="Q16NQ1"/>
<dbReference type="InterPro" id="IPR012934">
    <property type="entry name" value="Znf_AD"/>
</dbReference>
<feature type="binding site" evidence="9">
    <location>
        <position position="102"/>
    </location>
    <ligand>
        <name>Zn(2+)</name>
        <dbReference type="ChEBI" id="CHEBI:29105"/>
    </ligand>
</feature>
<keyword evidence="2 9" id="KW-0479">Metal-binding</keyword>
<dbReference type="HOGENOM" id="CLU_488588_0_0_1"/>
<dbReference type="GO" id="GO:0005634">
    <property type="term" value="C:nucleus"/>
    <property type="evidence" value="ECO:0007669"/>
    <property type="project" value="UniProtKB-SubCell"/>
</dbReference>
<evidence type="ECO:0000313" key="14">
    <source>
        <dbReference type="EMBL" id="EAT35982.1"/>
    </source>
</evidence>
<keyword evidence="7" id="KW-0539">Nucleus</keyword>
<keyword evidence="11" id="KW-0732">Signal</keyword>
<feature type="signal peptide" evidence="11">
    <location>
        <begin position="1"/>
        <end position="18"/>
    </location>
</feature>
<feature type="binding site" evidence="9">
    <location>
        <position position="105"/>
    </location>
    <ligand>
        <name>Zn(2+)</name>
        <dbReference type="ChEBI" id="CHEBI:29105"/>
    </ligand>
</feature>
<keyword evidence="4 8" id="KW-0863">Zinc-finger</keyword>
<gene>
    <name evidence="14" type="ORF">AaeL_AAEL011903</name>
</gene>
<sequence length="653" mass="73902">MVLGQSIVLGMNVTLMQASVTVASASDETILQVVSLQNGHTATAAVLDMDFCRLCLGGDGTQLISVFSEEFNEPGKESLSGKIHRFFEVQISESDVLPTHICQQCLLQTESCAEFRENCIRNDEKLRQLVFVQESVMEPEMPMPMAEPSRIFKKEELMIEDDYIDDEKDNEEEDSAETIVVDPTKDYESSNQSLQELFSDDEDNDDGGAQDDTNDESLKVTTNNDSSEDMDDSKLKKLVHMCKYCDVAFAMSNACYVHETQDHDLAAPYACQFCEFKTEIRLLLITHIRDVHGIDRPYICIQCNKGFHRRSDLKKHTFVHSGVRPFACHVCGKSFSRNTNLTKHLRIHSGFKPHICNVCPRSFANKADLVRHQNIHLSLGKQFPCSKCNNTYARKDKLLSHERICLAKRLQEQYQSQRLMTHVIASVPHGSVGQAEFDGESMVIALDPYQEIEQTPTEDDPGIPNAAPVSAISNFSNVLPLSSDFQANPSVLQTKLFACQKCPKKFLTKNTLHTHQLTHSDVRNFRCHTCEKKFIRKRELDRHLTAVHSNHKPFECKLCSKRFSRKDKLLRHERVHRDKYYSCGNCDAKFLRKEALSLHLKIHCTASERDDASEMIIMIDQAQHSGQLMVPGDMTYTSDDAGMGALASSATFL</sequence>
<evidence type="ECO:0000256" key="10">
    <source>
        <dbReference type="SAM" id="MobiDB-lite"/>
    </source>
</evidence>
<keyword evidence="6" id="KW-0238">DNA-binding</keyword>
<dbReference type="FunFam" id="3.30.160.60:FF:000841">
    <property type="entry name" value="zinc finger and BTB domain-containing protein 41"/>
    <property type="match status" value="1"/>
</dbReference>
<organism evidence="14 15">
    <name type="scientific">Aedes aegypti</name>
    <name type="common">Yellowfever mosquito</name>
    <name type="synonym">Culex aegypti</name>
    <dbReference type="NCBI Taxonomy" id="7159"/>
    <lineage>
        <taxon>Eukaryota</taxon>
        <taxon>Metazoa</taxon>
        <taxon>Ecdysozoa</taxon>
        <taxon>Arthropoda</taxon>
        <taxon>Hexapoda</taxon>
        <taxon>Insecta</taxon>
        <taxon>Pterygota</taxon>
        <taxon>Neoptera</taxon>
        <taxon>Endopterygota</taxon>
        <taxon>Diptera</taxon>
        <taxon>Nematocera</taxon>
        <taxon>Culicoidea</taxon>
        <taxon>Culicidae</taxon>
        <taxon>Culicinae</taxon>
        <taxon>Aedini</taxon>
        <taxon>Aedes</taxon>
        <taxon>Stegomyia</taxon>
    </lineage>
</organism>
<dbReference type="FunFam" id="3.30.160.60:FF:000065">
    <property type="entry name" value="B-cell CLL/lymphoma 6, member B"/>
    <property type="match status" value="1"/>
</dbReference>
<evidence type="ECO:0000256" key="2">
    <source>
        <dbReference type="ARBA" id="ARBA00022723"/>
    </source>
</evidence>
<dbReference type="FunFam" id="3.30.160.60:FF:000045">
    <property type="entry name" value="ZFP69 zinc finger protein B"/>
    <property type="match status" value="1"/>
</dbReference>
<accession>Q16NQ1</accession>
<keyword evidence="5 9" id="KW-0862">Zinc</keyword>
<evidence type="ECO:0000256" key="8">
    <source>
        <dbReference type="PROSITE-ProRule" id="PRU00042"/>
    </source>
</evidence>
<dbReference type="Pfam" id="PF00096">
    <property type="entry name" value="zf-C2H2"/>
    <property type="match status" value="4"/>
</dbReference>
<reference evidence="14" key="1">
    <citation type="submission" date="2005-10" db="EMBL/GenBank/DDBJ databases">
        <authorList>
            <person name="Loftus B.J."/>
            <person name="Nene V.M."/>
            <person name="Hannick L.I."/>
            <person name="Bidwell S."/>
            <person name="Haas B."/>
            <person name="Amedeo P."/>
            <person name="Orvis J."/>
            <person name="Wortman J.R."/>
            <person name="White O.R."/>
            <person name="Salzberg S."/>
            <person name="Shumway M."/>
            <person name="Koo H."/>
            <person name="Zhao Y."/>
            <person name="Holmes M."/>
            <person name="Miller J."/>
            <person name="Schatz M."/>
            <person name="Pop M."/>
            <person name="Pai G."/>
            <person name="Utterback T."/>
            <person name="Rogers Y.-H."/>
            <person name="Kravitz S."/>
            <person name="Fraser C.M."/>
        </authorList>
    </citation>
    <scope>NUCLEOTIDE SEQUENCE</scope>
    <source>
        <strain evidence="14">Liverpool</strain>
    </source>
</reference>
<feature type="domain" description="C2H2-type" evidence="12">
    <location>
        <begin position="298"/>
        <end position="325"/>
    </location>
</feature>
<feature type="domain" description="C2H2-type" evidence="12">
    <location>
        <begin position="581"/>
        <end position="608"/>
    </location>
</feature>
<feature type="binding site" evidence="9">
    <location>
        <position position="55"/>
    </location>
    <ligand>
        <name>Zn(2+)</name>
        <dbReference type="ChEBI" id="CHEBI:29105"/>
    </ligand>
</feature>
<dbReference type="PANTHER" id="PTHR23235:SF120">
    <property type="entry name" value="KRUPPEL-LIKE FACTOR 15"/>
    <property type="match status" value="1"/>
</dbReference>
<dbReference type="SUPFAM" id="SSF57716">
    <property type="entry name" value="Glucocorticoid receptor-like (DNA-binding domain)"/>
    <property type="match status" value="1"/>
</dbReference>
<feature type="domain" description="C2H2-type" evidence="12">
    <location>
        <begin position="525"/>
        <end position="553"/>
    </location>
</feature>
<reference evidence="14" key="2">
    <citation type="journal article" date="2007" name="Science">
        <title>Genome sequence of Aedes aegypti, a major arbovirus vector.</title>
        <authorList>
            <person name="Nene V."/>
            <person name="Wortman J.R."/>
            <person name="Lawson D."/>
            <person name="Haas B."/>
            <person name="Kodira C."/>
            <person name="Tu Z.J."/>
            <person name="Loftus B."/>
            <person name="Xi Z."/>
            <person name="Megy K."/>
            <person name="Grabherr M."/>
            <person name="Ren Q."/>
            <person name="Zdobnov E.M."/>
            <person name="Lobo N.F."/>
            <person name="Campbell K.S."/>
            <person name="Brown S.E."/>
            <person name="Bonaldo M.F."/>
            <person name="Zhu J."/>
            <person name="Sinkins S.P."/>
            <person name="Hogenkamp D.G."/>
            <person name="Amedeo P."/>
            <person name="Arensburger P."/>
            <person name="Atkinson P.W."/>
            <person name="Bidwell S."/>
            <person name="Biedler J."/>
            <person name="Birney E."/>
            <person name="Bruggner R.V."/>
            <person name="Costas J."/>
            <person name="Coy M.R."/>
            <person name="Crabtree J."/>
            <person name="Crawford M."/>
            <person name="Debruyn B."/>
            <person name="Decaprio D."/>
            <person name="Eiglmeier K."/>
            <person name="Eisenstadt E."/>
            <person name="El-Dorry H."/>
            <person name="Gelbart W.M."/>
            <person name="Gomes S.L."/>
            <person name="Hammond M."/>
            <person name="Hannick L.I."/>
            <person name="Hogan J.R."/>
            <person name="Holmes M.H."/>
            <person name="Jaffe D."/>
            <person name="Johnston J.S."/>
            <person name="Kennedy R.C."/>
            <person name="Koo H."/>
            <person name="Kravitz S."/>
            <person name="Kriventseva E.V."/>
            <person name="Kulp D."/>
            <person name="Labutti K."/>
            <person name="Lee E."/>
            <person name="Li S."/>
            <person name="Lovin D.D."/>
            <person name="Mao C."/>
            <person name="Mauceli E."/>
            <person name="Menck C.F."/>
            <person name="Miller J.R."/>
            <person name="Montgomery P."/>
            <person name="Mori A."/>
            <person name="Nascimento A.L."/>
            <person name="Naveira H.F."/>
            <person name="Nusbaum C."/>
            <person name="O'leary S."/>
            <person name="Orvis J."/>
            <person name="Pertea M."/>
            <person name="Quesneville H."/>
            <person name="Reidenbach K.R."/>
            <person name="Rogers Y.H."/>
            <person name="Roth C.W."/>
            <person name="Schneider J.R."/>
            <person name="Schatz M."/>
            <person name="Shumway M."/>
            <person name="Stanke M."/>
            <person name="Stinson E.O."/>
            <person name="Tubio J.M."/>
            <person name="Vanzee J.P."/>
            <person name="Verjovski-Almeida S."/>
            <person name="Werner D."/>
            <person name="White O."/>
            <person name="Wyder S."/>
            <person name="Zeng Q."/>
            <person name="Zhao Q."/>
            <person name="Zhao Y."/>
            <person name="Hill C.A."/>
            <person name="Raikhel A.S."/>
            <person name="Soares M.B."/>
            <person name="Knudson D.L."/>
            <person name="Lee N.H."/>
            <person name="Galagan J."/>
            <person name="Salzberg S.L."/>
            <person name="Paulsen I.T."/>
            <person name="Dimopoulos G."/>
            <person name="Collins F.H."/>
            <person name="Birren B."/>
            <person name="Fraser-Liggett C.M."/>
            <person name="Severson D.W."/>
        </authorList>
    </citation>
    <scope>NUCLEOTIDE SEQUENCE [LARGE SCALE GENOMIC DNA]</scope>
    <source>
        <strain evidence="14">Liverpool</strain>
    </source>
</reference>
<dbReference type="PROSITE" id="PS51915">
    <property type="entry name" value="ZAD"/>
    <property type="match status" value="1"/>
</dbReference>
<evidence type="ECO:0000256" key="5">
    <source>
        <dbReference type="ARBA" id="ARBA00022833"/>
    </source>
</evidence>
<dbReference type="GO" id="GO:0008270">
    <property type="term" value="F:zinc ion binding"/>
    <property type="evidence" value="ECO:0007669"/>
    <property type="project" value="UniProtKB-UniRule"/>
</dbReference>
<feature type="binding site" evidence="9">
    <location>
        <position position="52"/>
    </location>
    <ligand>
        <name>Zn(2+)</name>
        <dbReference type="ChEBI" id="CHEBI:29105"/>
    </ligand>
</feature>
<evidence type="ECO:0000256" key="4">
    <source>
        <dbReference type="ARBA" id="ARBA00022771"/>
    </source>
</evidence>
<dbReference type="SUPFAM" id="SSF57667">
    <property type="entry name" value="beta-beta-alpha zinc fingers"/>
    <property type="match status" value="5"/>
</dbReference>
<dbReference type="eggNOG" id="KOG1721">
    <property type="taxonomic scope" value="Eukaryota"/>
</dbReference>
<name>Q16NQ1_AEDAE</name>
<comment type="subcellular location">
    <subcellularLocation>
        <location evidence="1">Nucleus</location>
    </subcellularLocation>
</comment>
<proteinExistence type="predicted"/>
<feature type="domain" description="ZAD" evidence="13">
    <location>
        <begin position="50"/>
        <end position="129"/>
    </location>
</feature>
<feature type="compositionally biased region" description="Acidic residues" evidence="10">
    <location>
        <begin position="164"/>
        <end position="176"/>
    </location>
</feature>
<dbReference type="PANTHER" id="PTHR23235">
    <property type="entry name" value="KRUEPPEL-LIKE TRANSCRIPTION FACTOR"/>
    <property type="match status" value="1"/>
</dbReference>
<dbReference type="Pfam" id="PF07776">
    <property type="entry name" value="zf-AD"/>
    <property type="match status" value="1"/>
</dbReference>
<dbReference type="VEuPathDB" id="VectorBase:AAEL011903"/>
<feature type="chain" id="PRO_5004184796" evidence="11">
    <location>
        <begin position="19"/>
        <end position="653"/>
    </location>
</feature>
<dbReference type="GO" id="GO:0000978">
    <property type="term" value="F:RNA polymerase II cis-regulatory region sequence-specific DNA binding"/>
    <property type="evidence" value="ECO:0007669"/>
    <property type="project" value="TreeGrafter"/>
</dbReference>
<dbReference type="InterPro" id="IPR013087">
    <property type="entry name" value="Znf_C2H2_type"/>
</dbReference>
<dbReference type="Proteomes" id="UP000682892">
    <property type="component" value="Unassembled WGS sequence"/>
</dbReference>